<proteinExistence type="predicted"/>
<evidence type="ECO:0000313" key="2">
    <source>
        <dbReference type="Proteomes" id="UP000236910"/>
    </source>
</evidence>
<sequence>MYTKDTPVEDVLCSPGAATFFVERGISPFSCSGAFPGTLGSFLEQKQVKDIDAFIQELNSALSDIPKAESI</sequence>
<dbReference type="Proteomes" id="UP000236910">
    <property type="component" value="Unassembled WGS sequence"/>
</dbReference>
<name>A0A2J6X9P1_9BACT</name>
<comment type="caution">
    <text evidence="1">The sequence shown here is derived from an EMBL/GenBank/DDBJ whole genome shotgun (WGS) entry which is preliminary data.</text>
</comment>
<gene>
    <name evidence="1" type="ORF">C0175_00655</name>
</gene>
<protein>
    <submittedName>
        <fullName evidence="1">Uncharacterized protein</fullName>
    </submittedName>
</protein>
<evidence type="ECO:0000313" key="1">
    <source>
        <dbReference type="EMBL" id="PMP84113.1"/>
    </source>
</evidence>
<accession>A0A2J6X9P1</accession>
<dbReference type="Gene3D" id="1.10.3910.10">
    <property type="entry name" value="SP0561-like"/>
    <property type="match status" value="1"/>
</dbReference>
<dbReference type="AlphaFoldDB" id="A0A2J6X9P1"/>
<organism evidence="1 2">
    <name type="scientific">Caldisericum exile</name>
    <dbReference type="NCBI Taxonomy" id="693075"/>
    <lineage>
        <taxon>Bacteria</taxon>
        <taxon>Pseudomonadati</taxon>
        <taxon>Caldisericota/Cryosericota group</taxon>
        <taxon>Caldisericota</taxon>
        <taxon>Caldisericia</taxon>
        <taxon>Caldisericales</taxon>
        <taxon>Caldisericaceae</taxon>
        <taxon>Caldisericum</taxon>
    </lineage>
</organism>
<dbReference type="EMBL" id="PNIX01000037">
    <property type="protein sequence ID" value="PMP84113.1"/>
    <property type="molecule type" value="Genomic_DNA"/>
</dbReference>
<dbReference type="InterPro" id="IPR038062">
    <property type="entry name" value="ScdA-like_N_sf"/>
</dbReference>
<reference evidence="1 2" key="1">
    <citation type="submission" date="2018-01" db="EMBL/GenBank/DDBJ databases">
        <title>Metagenomic assembled genomes from two thermal pools in the Uzon Caldera, Kamchatka, Russia.</title>
        <authorList>
            <person name="Wilkins L."/>
            <person name="Ettinger C."/>
        </authorList>
    </citation>
    <scope>NUCLEOTIDE SEQUENCE [LARGE SCALE GENOMIC DNA]</scope>
    <source>
        <strain evidence="1">ARK-10</strain>
    </source>
</reference>